<dbReference type="EMBL" id="CAJNRE010018447">
    <property type="protein sequence ID" value="CAF2166482.1"/>
    <property type="molecule type" value="Genomic_DNA"/>
</dbReference>
<organism evidence="8 9">
    <name type="scientific">Rotaria magnacalcarata</name>
    <dbReference type="NCBI Taxonomy" id="392030"/>
    <lineage>
        <taxon>Eukaryota</taxon>
        <taxon>Metazoa</taxon>
        <taxon>Spiralia</taxon>
        <taxon>Gnathifera</taxon>
        <taxon>Rotifera</taxon>
        <taxon>Eurotatoria</taxon>
        <taxon>Bdelloidea</taxon>
        <taxon>Philodinida</taxon>
        <taxon>Philodinidae</taxon>
        <taxon>Rotaria</taxon>
    </lineage>
</organism>
<evidence type="ECO:0000256" key="5">
    <source>
        <dbReference type="ARBA" id="ARBA00023136"/>
    </source>
</evidence>
<evidence type="ECO:0000259" key="7">
    <source>
        <dbReference type="PROSITE" id="PS50004"/>
    </source>
</evidence>
<dbReference type="GO" id="GO:0016020">
    <property type="term" value="C:membrane"/>
    <property type="evidence" value="ECO:0007669"/>
    <property type="project" value="UniProtKB-SubCell"/>
</dbReference>
<protein>
    <recommendedName>
        <fullName evidence="7">C2 domain-containing protein</fullName>
    </recommendedName>
</protein>
<feature type="domain" description="C2" evidence="7">
    <location>
        <begin position="6"/>
        <end position="125"/>
    </location>
</feature>
<dbReference type="Pfam" id="PF16165">
    <property type="entry name" value="Ferlin_C"/>
    <property type="match status" value="1"/>
</dbReference>
<gene>
    <name evidence="8" type="ORF">MBJ925_LOCUS33572</name>
</gene>
<dbReference type="PANTHER" id="PTHR12546:SF60">
    <property type="entry name" value="MISFIRE, ISOFORM F"/>
    <property type="match status" value="1"/>
</dbReference>
<dbReference type="InterPro" id="IPR000008">
    <property type="entry name" value="C2_dom"/>
</dbReference>
<dbReference type="InterPro" id="IPR037721">
    <property type="entry name" value="Ferlin"/>
</dbReference>
<keyword evidence="2 6" id="KW-0812">Transmembrane</keyword>
<proteinExistence type="predicted"/>
<dbReference type="SMART" id="SM00239">
    <property type="entry name" value="C2"/>
    <property type="match status" value="2"/>
</dbReference>
<dbReference type="Pfam" id="PF22901">
    <property type="entry name" value="dsrm_Ferlin"/>
    <property type="match status" value="1"/>
</dbReference>
<accession>A0A816YQ48</accession>
<dbReference type="CDD" id="cd04037">
    <property type="entry name" value="C2E_Ferlin"/>
    <property type="match status" value="1"/>
</dbReference>
<dbReference type="GO" id="GO:0007009">
    <property type="term" value="P:plasma membrane organization"/>
    <property type="evidence" value="ECO:0007669"/>
    <property type="project" value="TreeGrafter"/>
</dbReference>
<comment type="caution">
    <text evidence="8">The sequence shown here is derived from an EMBL/GenBank/DDBJ whole genome shotgun (WGS) entry which is preliminary data.</text>
</comment>
<keyword evidence="3" id="KW-0677">Repeat</keyword>
<feature type="transmembrane region" description="Helical" evidence="6">
    <location>
        <begin position="410"/>
        <end position="432"/>
    </location>
</feature>
<dbReference type="InterPro" id="IPR032362">
    <property type="entry name" value="Ferlin_C"/>
</dbReference>
<dbReference type="PRINTS" id="PR00360">
    <property type="entry name" value="C2DOMAIN"/>
</dbReference>
<evidence type="ECO:0000256" key="6">
    <source>
        <dbReference type="SAM" id="Phobius"/>
    </source>
</evidence>
<reference evidence="8" key="1">
    <citation type="submission" date="2021-02" db="EMBL/GenBank/DDBJ databases">
        <authorList>
            <person name="Nowell W R."/>
        </authorList>
    </citation>
    <scope>NUCLEOTIDE SEQUENCE</scope>
</reference>
<dbReference type="SUPFAM" id="SSF49562">
    <property type="entry name" value="C2 domain (Calcium/lipid-binding domain, CaLB)"/>
    <property type="match status" value="2"/>
</dbReference>
<dbReference type="Pfam" id="PF00168">
    <property type="entry name" value="C2"/>
    <property type="match status" value="2"/>
</dbReference>
<dbReference type="PANTHER" id="PTHR12546">
    <property type="entry name" value="FER-1-LIKE"/>
    <property type="match status" value="1"/>
</dbReference>
<sequence>MDAIVKTKHQMLQFDYNKNPITLKCRLYIIKAVLYRGWDQSGKADPFIKIALNNTTIIDDTEGKLRNTLEPVFGKSFEFDVQLPIQNLICIQLWDWDMTSSNDLMAETKIDIENRWFSCHRATCGLPKRYDSVGYNVWRDTKKPTQILEELCRTADIDSPVYAPDFQSLKIADDKLALVTEHIECRSLFNPEFPNIEQGKLEMWLDFFPMSRPPSSGITDITPPKPTSYQLRLTVWNTSDVELNDENFLTGEKSSDIYVKAWIVGENVDAEQTDIHYRSLSGEGNFNWRFIFDFQFLDIEEKIVFEAKDSVFQVGNTVKKIPPRIIIRVYDADFFSADDFLGECILNLTSFKYEAEFLLVTAEEAEKSPVGKAREAPQPLEEPNRPKTSFLWFTSPWKVFRYVLWRNYKWTLLLTVVIFITLICLLIGLWTLPGEIMKQFTATIFGTG</sequence>
<dbReference type="InterPro" id="IPR037724">
    <property type="entry name" value="C2E_Ferlin"/>
</dbReference>
<evidence type="ECO:0000256" key="4">
    <source>
        <dbReference type="ARBA" id="ARBA00022989"/>
    </source>
</evidence>
<keyword evidence="5 6" id="KW-0472">Membrane</keyword>
<dbReference type="CDD" id="cd08374">
    <property type="entry name" value="C2F_Ferlin"/>
    <property type="match status" value="1"/>
</dbReference>
<keyword evidence="4 6" id="KW-1133">Transmembrane helix</keyword>
<evidence type="ECO:0000256" key="3">
    <source>
        <dbReference type="ARBA" id="ARBA00022737"/>
    </source>
</evidence>
<dbReference type="InterPro" id="IPR035892">
    <property type="entry name" value="C2_domain_sf"/>
</dbReference>
<comment type="subcellular location">
    <subcellularLocation>
        <location evidence="1">Membrane</location>
        <topology evidence="1">Single-pass membrane protein</topology>
    </subcellularLocation>
</comment>
<dbReference type="Gene3D" id="2.60.40.150">
    <property type="entry name" value="C2 domain"/>
    <property type="match status" value="2"/>
</dbReference>
<dbReference type="InterPro" id="IPR037725">
    <property type="entry name" value="C2F_Ferlin"/>
</dbReference>
<feature type="domain" description="C2" evidence="7">
    <location>
        <begin position="212"/>
        <end position="361"/>
    </location>
</feature>
<evidence type="ECO:0000313" key="9">
    <source>
        <dbReference type="Proteomes" id="UP000663824"/>
    </source>
</evidence>
<dbReference type="PROSITE" id="PS50004">
    <property type="entry name" value="C2"/>
    <property type="match status" value="2"/>
</dbReference>
<evidence type="ECO:0000256" key="2">
    <source>
        <dbReference type="ARBA" id="ARBA00022692"/>
    </source>
</evidence>
<name>A0A816YQ48_9BILA</name>
<dbReference type="Proteomes" id="UP000663824">
    <property type="component" value="Unassembled WGS sequence"/>
</dbReference>
<evidence type="ECO:0000313" key="8">
    <source>
        <dbReference type="EMBL" id="CAF2166482.1"/>
    </source>
</evidence>
<dbReference type="AlphaFoldDB" id="A0A816YQ48"/>
<dbReference type="InterPro" id="IPR055072">
    <property type="entry name" value="Ferlin_DSRM"/>
</dbReference>
<evidence type="ECO:0000256" key="1">
    <source>
        <dbReference type="ARBA" id="ARBA00004167"/>
    </source>
</evidence>